<evidence type="ECO:0000256" key="13">
    <source>
        <dbReference type="SAM" id="Phobius"/>
    </source>
</evidence>
<evidence type="ECO:0000256" key="7">
    <source>
        <dbReference type="ARBA" id="ARBA00023053"/>
    </source>
</evidence>
<evidence type="ECO:0000256" key="2">
    <source>
        <dbReference type="ARBA" id="ARBA00007193"/>
    </source>
</evidence>
<evidence type="ECO:0000256" key="6">
    <source>
        <dbReference type="ARBA" id="ARBA00022989"/>
    </source>
</evidence>
<proteinExistence type="inferred from homology"/>
<evidence type="ECO:0000313" key="15">
    <source>
        <dbReference type="Proteomes" id="UP001378592"/>
    </source>
</evidence>
<dbReference type="Pfam" id="PF00858">
    <property type="entry name" value="ASC"/>
    <property type="match status" value="1"/>
</dbReference>
<keyword evidence="11 12" id="KW-0407">Ion channel</keyword>
<evidence type="ECO:0000256" key="10">
    <source>
        <dbReference type="ARBA" id="ARBA00023201"/>
    </source>
</evidence>
<comment type="subcellular location">
    <subcellularLocation>
        <location evidence="1">Membrane</location>
        <topology evidence="1">Multi-pass membrane protein</topology>
    </subcellularLocation>
</comment>
<keyword evidence="8 12" id="KW-0406">Ion transport</keyword>
<organism evidence="14 15">
    <name type="scientific">Gryllus longicercus</name>
    <dbReference type="NCBI Taxonomy" id="2509291"/>
    <lineage>
        <taxon>Eukaryota</taxon>
        <taxon>Metazoa</taxon>
        <taxon>Ecdysozoa</taxon>
        <taxon>Arthropoda</taxon>
        <taxon>Hexapoda</taxon>
        <taxon>Insecta</taxon>
        <taxon>Pterygota</taxon>
        <taxon>Neoptera</taxon>
        <taxon>Polyneoptera</taxon>
        <taxon>Orthoptera</taxon>
        <taxon>Ensifera</taxon>
        <taxon>Gryllidea</taxon>
        <taxon>Grylloidea</taxon>
        <taxon>Gryllidae</taxon>
        <taxon>Gryllinae</taxon>
        <taxon>Gryllus</taxon>
    </lineage>
</organism>
<dbReference type="InterPro" id="IPR001873">
    <property type="entry name" value="ENaC"/>
</dbReference>
<keyword evidence="6 13" id="KW-1133">Transmembrane helix</keyword>
<dbReference type="Gene3D" id="1.10.287.770">
    <property type="entry name" value="YojJ-like"/>
    <property type="match status" value="1"/>
</dbReference>
<evidence type="ECO:0000256" key="1">
    <source>
        <dbReference type="ARBA" id="ARBA00004141"/>
    </source>
</evidence>
<dbReference type="PANTHER" id="PTHR11690">
    <property type="entry name" value="AMILORIDE-SENSITIVE SODIUM CHANNEL-RELATED"/>
    <property type="match status" value="1"/>
</dbReference>
<reference evidence="14 15" key="1">
    <citation type="submission" date="2024-03" db="EMBL/GenBank/DDBJ databases">
        <title>The genome assembly and annotation of the cricket Gryllus longicercus Weissman &amp; Gray.</title>
        <authorList>
            <person name="Szrajer S."/>
            <person name="Gray D."/>
            <person name="Ylla G."/>
        </authorList>
    </citation>
    <scope>NUCLEOTIDE SEQUENCE [LARGE SCALE GENOMIC DNA]</scope>
    <source>
        <strain evidence="14">DAG 2021-001</strain>
        <tissue evidence="14">Whole body minus gut</tissue>
    </source>
</reference>
<gene>
    <name evidence="14" type="ORF">R5R35_001594</name>
</gene>
<feature type="transmembrane region" description="Helical" evidence="13">
    <location>
        <begin position="268"/>
        <end position="295"/>
    </location>
</feature>
<keyword evidence="7" id="KW-0915">Sodium</keyword>
<sequence>MQWILGEGYSSARSNSYPYRTLESGRRGGLSILLHAYSRNLEYLCSGSIEGFQVTLHNPWEFPRMSKNSFFVPLGSVVEAAVTPNIMLTNDDLRRRYSPAQRQCYFSEERRLRFFKHYTRSNCEFECLANVTFHMCQCVAFHMPRELDTLICTDLNDNCVYKAEYMFQLLRSGMKDDLNIFNVSEDKMEALGFKCNCLQTCLSVKYRSERSTTDTNVKEHLIESTKNLPPDKKAEIEEKIKFSLLLIFFKESQFLPLRRMELQGIGTFIANCGGLLGLCLGMSFLSILELLYWLLVRPFRRSKKVAPPPVKIMTLTLPALYKKKEHQ</sequence>
<dbReference type="GO" id="GO:0015280">
    <property type="term" value="F:ligand-gated sodium channel activity"/>
    <property type="evidence" value="ECO:0007669"/>
    <property type="project" value="TreeGrafter"/>
</dbReference>
<evidence type="ECO:0000256" key="12">
    <source>
        <dbReference type="RuleBase" id="RU000679"/>
    </source>
</evidence>
<dbReference type="EMBL" id="JAZDUA010000002">
    <property type="protein sequence ID" value="KAK7874511.1"/>
    <property type="molecule type" value="Genomic_DNA"/>
</dbReference>
<accession>A0AAN9W5P4</accession>
<keyword evidence="4 12" id="KW-0894">Sodium channel</keyword>
<keyword evidence="5 12" id="KW-0812">Transmembrane</keyword>
<protein>
    <recommendedName>
        <fullName evidence="16">Pickpocket</fullName>
    </recommendedName>
</protein>
<dbReference type="GO" id="GO:0005886">
    <property type="term" value="C:plasma membrane"/>
    <property type="evidence" value="ECO:0007669"/>
    <property type="project" value="TreeGrafter"/>
</dbReference>
<keyword evidence="15" id="KW-1185">Reference proteome</keyword>
<dbReference type="PANTHER" id="PTHR11690:SF288">
    <property type="entry name" value="AMILORIDE-SENSITIVE NA+ CHANNEL-RELATED"/>
    <property type="match status" value="1"/>
</dbReference>
<evidence type="ECO:0000256" key="8">
    <source>
        <dbReference type="ARBA" id="ARBA00023065"/>
    </source>
</evidence>
<evidence type="ECO:0000256" key="3">
    <source>
        <dbReference type="ARBA" id="ARBA00022448"/>
    </source>
</evidence>
<evidence type="ECO:0008006" key="16">
    <source>
        <dbReference type="Google" id="ProtNLM"/>
    </source>
</evidence>
<comment type="caution">
    <text evidence="14">The sequence shown here is derived from an EMBL/GenBank/DDBJ whole genome shotgun (WGS) entry which is preliminary data.</text>
</comment>
<evidence type="ECO:0000256" key="11">
    <source>
        <dbReference type="ARBA" id="ARBA00023303"/>
    </source>
</evidence>
<evidence type="ECO:0000256" key="9">
    <source>
        <dbReference type="ARBA" id="ARBA00023136"/>
    </source>
</evidence>
<comment type="similarity">
    <text evidence="2 12">Belongs to the amiloride-sensitive sodium channel (TC 1.A.6) family.</text>
</comment>
<keyword evidence="10 12" id="KW-0739">Sodium transport</keyword>
<keyword evidence="3 12" id="KW-0813">Transport</keyword>
<dbReference type="Gene3D" id="1.10.287.820">
    <property type="entry name" value="Acid-sensing ion channel domain"/>
    <property type="match status" value="1"/>
</dbReference>
<dbReference type="Proteomes" id="UP001378592">
    <property type="component" value="Unassembled WGS sequence"/>
</dbReference>
<keyword evidence="9 13" id="KW-0472">Membrane</keyword>
<dbReference type="AlphaFoldDB" id="A0AAN9W5P4"/>
<evidence type="ECO:0000256" key="4">
    <source>
        <dbReference type="ARBA" id="ARBA00022461"/>
    </source>
</evidence>
<name>A0AAN9W5P4_9ORTH</name>
<evidence type="ECO:0000313" key="14">
    <source>
        <dbReference type="EMBL" id="KAK7874511.1"/>
    </source>
</evidence>
<evidence type="ECO:0000256" key="5">
    <source>
        <dbReference type="ARBA" id="ARBA00022692"/>
    </source>
</evidence>